<dbReference type="AlphaFoldDB" id="A0A1G8N0N0"/>
<keyword evidence="3" id="KW-1185">Reference proteome</keyword>
<proteinExistence type="predicted"/>
<evidence type="ECO:0000259" key="1">
    <source>
        <dbReference type="PROSITE" id="PS51781"/>
    </source>
</evidence>
<dbReference type="Pfam" id="PF08239">
    <property type="entry name" value="SH3_3"/>
    <property type="match status" value="1"/>
</dbReference>
<dbReference type="OrthoDB" id="7433551at2"/>
<dbReference type="RefSeq" id="WP_093150641.1">
    <property type="nucleotide sequence ID" value="NZ_FNEK01000006.1"/>
</dbReference>
<dbReference type="EMBL" id="FNEK01000006">
    <property type="protein sequence ID" value="SDI73728.1"/>
    <property type="molecule type" value="Genomic_DNA"/>
</dbReference>
<name>A0A1G8N0N0_9RHOB</name>
<evidence type="ECO:0000313" key="2">
    <source>
        <dbReference type="EMBL" id="SDI73728.1"/>
    </source>
</evidence>
<sequence length="234" mass="24227">MLGRYIAGTLLVLGVAMMVAPDTPEKKSAVTVARTETSPVALATAEPEAMAAAVRNSSDSMAERPAPIQAPVSDPEPTAIQAGVHAALAQALALDATETSAEAPLEPAGELVPVAEAPLPAETEADTALLAGLTLDMDASTEPFLRLPGQAAATATQSDTLAERNGRMMFVTGTRVNVRAGPSTQYRVVDTVAYGDSVELVAYEGDGWARIRIGNSDMVGFMSRNFLDNELSGG</sequence>
<organism evidence="2 3">
    <name type="scientific">Aliiruegeria lutimaris</name>
    <dbReference type="NCBI Taxonomy" id="571298"/>
    <lineage>
        <taxon>Bacteria</taxon>
        <taxon>Pseudomonadati</taxon>
        <taxon>Pseudomonadota</taxon>
        <taxon>Alphaproteobacteria</taxon>
        <taxon>Rhodobacterales</taxon>
        <taxon>Roseobacteraceae</taxon>
        <taxon>Aliiruegeria</taxon>
    </lineage>
</organism>
<accession>A0A1G8N0N0</accession>
<gene>
    <name evidence="2" type="ORF">SAMN04488026_1006107</name>
</gene>
<evidence type="ECO:0000313" key="3">
    <source>
        <dbReference type="Proteomes" id="UP000199382"/>
    </source>
</evidence>
<dbReference type="PROSITE" id="PS51781">
    <property type="entry name" value="SH3B"/>
    <property type="match status" value="1"/>
</dbReference>
<dbReference type="SMART" id="SM00287">
    <property type="entry name" value="SH3b"/>
    <property type="match status" value="1"/>
</dbReference>
<reference evidence="2 3" key="1">
    <citation type="submission" date="2016-10" db="EMBL/GenBank/DDBJ databases">
        <authorList>
            <person name="de Groot N.N."/>
        </authorList>
    </citation>
    <scope>NUCLEOTIDE SEQUENCE [LARGE SCALE GENOMIC DNA]</scope>
    <source>
        <strain evidence="2 3">DSM 25294</strain>
    </source>
</reference>
<dbReference type="STRING" id="571298.SAMN04488026_1006107"/>
<dbReference type="Gene3D" id="2.30.30.40">
    <property type="entry name" value="SH3 Domains"/>
    <property type="match status" value="1"/>
</dbReference>
<dbReference type="Proteomes" id="UP000199382">
    <property type="component" value="Unassembled WGS sequence"/>
</dbReference>
<protein>
    <submittedName>
        <fullName evidence="2">SH3 domain-containing protein</fullName>
    </submittedName>
</protein>
<feature type="domain" description="SH3b" evidence="1">
    <location>
        <begin position="166"/>
        <end position="231"/>
    </location>
</feature>
<dbReference type="InterPro" id="IPR003646">
    <property type="entry name" value="SH3-like_bac-type"/>
</dbReference>